<gene>
    <name evidence="1" type="ORF">OHJ16_12275</name>
</gene>
<evidence type="ECO:0000313" key="2">
    <source>
        <dbReference type="Proteomes" id="UP001072034"/>
    </source>
</evidence>
<protein>
    <recommendedName>
        <fullName evidence="3">HEAT repeat domain-containing protein</fullName>
    </recommendedName>
</protein>
<name>A0ABT4IAP4_9ACTO</name>
<evidence type="ECO:0008006" key="3">
    <source>
        <dbReference type="Google" id="ProtNLM"/>
    </source>
</evidence>
<dbReference type="EMBL" id="JAPTMY010000030">
    <property type="protein sequence ID" value="MCZ0858817.1"/>
    <property type="molecule type" value="Genomic_DNA"/>
</dbReference>
<accession>A0ABT4IAP4</accession>
<keyword evidence="2" id="KW-1185">Reference proteome</keyword>
<proteinExistence type="predicted"/>
<comment type="caution">
    <text evidence="1">The sequence shown here is derived from an EMBL/GenBank/DDBJ whole genome shotgun (WGS) entry which is preliminary data.</text>
</comment>
<dbReference type="Proteomes" id="UP001072034">
    <property type="component" value="Unassembled WGS sequence"/>
</dbReference>
<sequence>MSEPKDDNTGGAADLALAVAEKDCEAGRFIFFYGDVEQIIPVLKEWLDPARRPRDSTGRDPVMDALSAARFLEYGDIHRVAPSLMPWLYYDQYRVRVVELLGHLDHAGIQRIVVPWVRARLTTSTGGLGLSDYRVSAAALDHLGLYDQARWVADQALAHEDPQIQQAGHDIRQQLATTPGNRTE</sequence>
<reference evidence="1" key="1">
    <citation type="submission" date="2022-10" db="EMBL/GenBank/DDBJ databases">
        <title>Genome sequence of Actinomyces israelii ATCC 10048.</title>
        <authorList>
            <person name="Watt R.M."/>
            <person name="Tong W.M."/>
        </authorList>
    </citation>
    <scope>NUCLEOTIDE SEQUENCE</scope>
    <source>
        <strain evidence="1">ATCC 10048</strain>
    </source>
</reference>
<dbReference type="RefSeq" id="WP_268918143.1">
    <property type="nucleotide sequence ID" value="NZ_JAPTMY010000030.1"/>
</dbReference>
<evidence type="ECO:0000313" key="1">
    <source>
        <dbReference type="EMBL" id="MCZ0858817.1"/>
    </source>
</evidence>
<organism evidence="1 2">
    <name type="scientific">Actinomyces israelii</name>
    <dbReference type="NCBI Taxonomy" id="1659"/>
    <lineage>
        <taxon>Bacteria</taxon>
        <taxon>Bacillati</taxon>
        <taxon>Actinomycetota</taxon>
        <taxon>Actinomycetes</taxon>
        <taxon>Actinomycetales</taxon>
        <taxon>Actinomycetaceae</taxon>
        <taxon>Actinomyces</taxon>
    </lineage>
</organism>